<comment type="pathway">
    <text evidence="10 11">Cell wall biogenesis; peptidoglycan biosynthesis.</text>
</comment>
<dbReference type="GO" id="GO:0071555">
    <property type="term" value="P:cell wall organization"/>
    <property type="evidence" value="ECO:0007669"/>
    <property type="project" value="UniProtKB-KW"/>
</dbReference>
<dbReference type="PANTHER" id="PTHR43024">
    <property type="entry name" value="UDP-N-ACETYLMURAMOYL-TRIPEPTIDE--D-ALANYL-D-ALANINE LIGASE"/>
    <property type="match status" value="1"/>
</dbReference>
<evidence type="ECO:0000256" key="11">
    <source>
        <dbReference type="RuleBase" id="RU004136"/>
    </source>
</evidence>
<keyword evidence="7 10" id="KW-0573">Peptidoglycan synthesis</keyword>
<sequence>MLSLTIGEITKVLGASLLQGDPARRVTAVTTDSRKVVSGTLFFALKGERYDGHSFVGEAVAGGAAGAVVSRPVPVPPEAVLLVVPDVLTALGDLARHVRQQAGVFVLGVTGSTGKTTVKDMIAAVLGVRYRVLATRGNLNNEVGLPLTLLELGLEHQVAVVEMAMRRPGEITALARVASPNAAVITNVGETHLERLGSVRAIAAAKGEILDFVPPEGFAVLHAESPFILEEAKRCRGRLIFFGTGDKATVRLVGYRPAGGAVSFRVVAGGREEEYSLPVPGQHNAVNALAAVAVAREMGLGPGEIREGLQRVRLSGMRLEIKDCGPLTVINDAYNANPASMRAALAVLEEVAQGRRRVAVLGDMLELGERAAEAHREVGEAAVNRADLIVTVGKLAEGIAAGAGFASGRVVSCPDAAAAVAVLRKILRGNEVVLVKASRGMHLETVVDALCAGGERG</sequence>
<proteinExistence type="inferred from homology"/>
<dbReference type="InterPro" id="IPR051046">
    <property type="entry name" value="MurCDEF_CellWall_CoF430Synth"/>
</dbReference>
<feature type="domain" description="Mur ligase N-terminal catalytic" evidence="12">
    <location>
        <begin position="26"/>
        <end position="97"/>
    </location>
</feature>
<keyword evidence="9 10" id="KW-0961">Cell wall biogenesis/degradation</keyword>
<dbReference type="InterPro" id="IPR036565">
    <property type="entry name" value="Mur-like_cat_sf"/>
</dbReference>
<dbReference type="Pfam" id="PF02875">
    <property type="entry name" value="Mur_ligase_C"/>
    <property type="match status" value="1"/>
</dbReference>
<keyword evidence="2 10" id="KW-0436">Ligase</keyword>
<protein>
    <recommendedName>
        <fullName evidence="10 11">UDP-N-acetylmuramoyl-tripeptide--D-alanyl-D-alanine ligase</fullName>
        <ecNumber evidence="10 11">6.3.2.10</ecNumber>
    </recommendedName>
    <alternativeName>
        <fullName evidence="10">D-alanyl-D-alanine-adding enzyme</fullName>
    </alternativeName>
</protein>
<evidence type="ECO:0000259" key="12">
    <source>
        <dbReference type="Pfam" id="PF01225"/>
    </source>
</evidence>
<keyword evidence="3 10" id="KW-0132">Cell division</keyword>
<organism evidence="15">
    <name type="scientific">Ammonifex degensii</name>
    <dbReference type="NCBI Taxonomy" id="42838"/>
    <lineage>
        <taxon>Bacteria</taxon>
        <taxon>Bacillati</taxon>
        <taxon>Bacillota</taxon>
        <taxon>Clostridia</taxon>
        <taxon>Thermoanaerobacterales</taxon>
        <taxon>Thermoanaerobacteraceae</taxon>
        <taxon>Ammonifex</taxon>
    </lineage>
</organism>
<evidence type="ECO:0000259" key="13">
    <source>
        <dbReference type="Pfam" id="PF02875"/>
    </source>
</evidence>
<dbReference type="SUPFAM" id="SSF63418">
    <property type="entry name" value="MurE/MurF N-terminal domain"/>
    <property type="match status" value="1"/>
</dbReference>
<dbReference type="GO" id="GO:0051301">
    <property type="term" value="P:cell division"/>
    <property type="evidence" value="ECO:0007669"/>
    <property type="project" value="UniProtKB-KW"/>
</dbReference>
<evidence type="ECO:0000256" key="2">
    <source>
        <dbReference type="ARBA" id="ARBA00022598"/>
    </source>
</evidence>
<feature type="domain" description="Mur ligase C-terminal" evidence="13">
    <location>
        <begin position="317"/>
        <end position="439"/>
    </location>
</feature>
<dbReference type="Pfam" id="PF01225">
    <property type="entry name" value="Mur_ligase"/>
    <property type="match status" value="1"/>
</dbReference>
<evidence type="ECO:0000256" key="7">
    <source>
        <dbReference type="ARBA" id="ARBA00022984"/>
    </source>
</evidence>
<dbReference type="GO" id="GO:0009252">
    <property type="term" value="P:peptidoglycan biosynthetic process"/>
    <property type="evidence" value="ECO:0007669"/>
    <property type="project" value="UniProtKB-UniRule"/>
</dbReference>
<dbReference type="Pfam" id="PF08245">
    <property type="entry name" value="Mur_ligase_M"/>
    <property type="match status" value="1"/>
</dbReference>
<gene>
    <name evidence="10" type="primary">murF</name>
    <name evidence="15" type="ORF">ENQ34_05210</name>
</gene>
<dbReference type="GO" id="GO:0005737">
    <property type="term" value="C:cytoplasm"/>
    <property type="evidence" value="ECO:0007669"/>
    <property type="project" value="UniProtKB-SubCell"/>
</dbReference>
<dbReference type="Gene3D" id="3.40.1190.10">
    <property type="entry name" value="Mur-like, catalytic domain"/>
    <property type="match status" value="1"/>
</dbReference>
<evidence type="ECO:0000256" key="10">
    <source>
        <dbReference type="HAMAP-Rule" id="MF_02019"/>
    </source>
</evidence>
<comment type="caution">
    <text evidence="15">The sequence shown here is derived from an EMBL/GenBank/DDBJ whole genome shotgun (WGS) entry which is preliminary data.</text>
</comment>
<dbReference type="Gene3D" id="3.90.190.20">
    <property type="entry name" value="Mur ligase, C-terminal domain"/>
    <property type="match status" value="1"/>
</dbReference>
<name>A0A7C2IWI2_9THEO</name>
<dbReference type="NCBIfam" id="TIGR01143">
    <property type="entry name" value="murF"/>
    <property type="match status" value="1"/>
</dbReference>
<keyword evidence="8 10" id="KW-0131">Cell cycle</keyword>
<dbReference type="HAMAP" id="MF_02019">
    <property type="entry name" value="MurF"/>
    <property type="match status" value="1"/>
</dbReference>
<evidence type="ECO:0000256" key="1">
    <source>
        <dbReference type="ARBA" id="ARBA00022490"/>
    </source>
</evidence>
<dbReference type="EMBL" id="DSMU01000331">
    <property type="protein sequence ID" value="HEL66060.1"/>
    <property type="molecule type" value="Genomic_DNA"/>
</dbReference>
<evidence type="ECO:0000256" key="5">
    <source>
        <dbReference type="ARBA" id="ARBA00022840"/>
    </source>
</evidence>
<evidence type="ECO:0000259" key="14">
    <source>
        <dbReference type="Pfam" id="PF08245"/>
    </source>
</evidence>
<comment type="catalytic activity">
    <reaction evidence="10 11">
        <text>D-alanyl-D-alanine + UDP-N-acetyl-alpha-D-muramoyl-L-alanyl-gamma-D-glutamyl-meso-2,6-diaminopimelate + ATP = UDP-N-acetyl-alpha-D-muramoyl-L-alanyl-gamma-D-glutamyl-meso-2,6-diaminopimeloyl-D-alanyl-D-alanine + ADP + phosphate + H(+)</text>
        <dbReference type="Rhea" id="RHEA:28374"/>
        <dbReference type="ChEBI" id="CHEBI:15378"/>
        <dbReference type="ChEBI" id="CHEBI:30616"/>
        <dbReference type="ChEBI" id="CHEBI:43474"/>
        <dbReference type="ChEBI" id="CHEBI:57822"/>
        <dbReference type="ChEBI" id="CHEBI:61386"/>
        <dbReference type="ChEBI" id="CHEBI:83905"/>
        <dbReference type="ChEBI" id="CHEBI:456216"/>
        <dbReference type="EC" id="6.3.2.10"/>
    </reaction>
</comment>
<feature type="binding site" evidence="10">
    <location>
        <begin position="111"/>
        <end position="117"/>
    </location>
    <ligand>
        <name>ATP</name>
        <dbReference type="ChEBI" id="CHEBI:30616"/>
    </ligand>
</feature>
<dbReference type="InterPro" id="IPR013221">
    <property type="entry name" value="Mur_ligase_cen"/>
</dbReference>
<dbReference type="SUPFAM" id="SSF53623">
    <property type="entry name" value="MurD-like peptide ligases, catalytic domain"/>
    <property type="match status" value="1"/>
</dbReference>
<keyword evidence="4 10" id="KW-0547">Nucleotide-binding</keyword>
<reference evidence="15" key="1">
    <citation type="journal article" date="2020" name="mSystems">
        <title>Genome- and Community-Level Interaction Insights into Carbon Utilization and Element Cycling Functions of Hydrothermarchaeota in Hydrothermal Sediment.</title>
        <authorList>
            <person name="Zhou Z."/>
            <person name="Liu Y."/>
            <person name="Xu W."/>
            <person name="Pan J."/>
            <person name="Luo Z.H."/>
            <person name="Li M."/>
        </authorList>
    </citation>
    <scope>NUCLEOTIDE SEQUENCE [LARGE SCALE GENOMIC DNA]</scope>
    <source>
        <strain evidence="15">SpSt-300</strain>
    </source>
</reference>
<evidence type="ECO:0000256" key="3">
    <source>
        <dbReference type="ARBA" id="ARBA00022618"/>
    </source>
</evidence>
<comment type="function">
    <text evidence="10 11">Involved in cell wall formation. Catalyzes the final step in the synthesis of UDP-N-acetylmuramoyl-pentapeptide, the precursor of murein.</text>
</comment>
<comment type="similarity">
    <text evidence="10">Belongs to the MurCDEF family. MurF subfamily.</text>
</comment>
<dbReference type="UniPathway" id="UPA00219"/>
<dbReference type="InterPro" id="IPR036615">
    <property type="entry name" value="Mur_ligase_C_dom_sf"/>
</dbReference>
<evidence type="ECO:0000256" key="8">
    <source>
        <dbReference type="ARBA" id="ARBA00023306"/>
    </source>
</evidence>
<dbReference type="InterPro" id="IPR005863">
    <property type="entry name" value="UDP-N-AcMur_synth"/>
</dbReference>
<dbReference type="AlphaFoldDB" id="A0A7C2IWI2"/>
<dbReference type="InterPro" id="IPR035911">
    <property type="entry name" value="MurE/MurF_N"/>
</dbReference>
<dbReference type="InterPro" id="IPR000713">
    <property type="entry name" value="Mur_ligase_N"/>
</dbReference>
<dbReference type="GO" id="GO:0005524">
    <property type="term" value="F:ATP binding"/>
    <property type="evidence" value="ECO:0007669"/>
    <property type="project" value="UniProtKB-UniRule"/>
</dbReference>
<keyword evidence="5 10" id="KW-0067">ATP-binding</keyword>
<evidence type="ECO:0000256" key="6">
    <source>
        <dbReference type="ARBA" id="ARBA00022960"/>
    </source>
</evidence>
<dbReference type="SUPFAM" id="SSF53244">
    <property type="entry name" value="MurD-like peptide ligases, peptide-binding domain"/>
    <property type="match status" value="1"/>
</dbReference>
<keyword evidence="6 10" id="KW-0133">Cell shape</keyword>
<dbReference type="PANTHER" id="PTHR43024:SF1">
    <property type="entry name" value="UDP-N-ACETYLMURAMOYL-TRIPEPTIDE--D-ALANYL-D-ALANINE LIGASE"/>
    <property type="match status" value="1"/>
</dbReference>
<dbReference type="GO" id="GO:0047480">
    <property type="term" value="F:UDP-N-acetylmuramoyl-tripeptide-D-alanyl-D-alanine ligase activity"/>
    <property type="evidence" value="ECO:0007669"/>
    <property type="project" value="UniProtKB-UniRule"/>
</dbReference>
<accession>A0A7C2IWI2</accession>
<dbReference type="EC" id="6.3.2.10" evidence="10 11"/>
<keyword evidence="1 10" id="KW-0963">Cytoplasm</keyword>
<dbReference type="Gene3D" id="3.40.1390.10">
    <property type="entry name" value="MurE/MurF, N-terminal domain"/>
    <property type="match status" value="1"/>
</dbReference>
<evidence type="ECO:0000313" key="15">
    <source>
        <dbReference type="EMBL" id="HEL66060.1"/>
    </source>
</evidence>
<dbReference type="GO" id="GO:0008360">
    <property type="term" value="P:regulation of cell shape"/>
    <property type="evidence" value="ECO:0007669"/>
    <property type="project" value="UniProtKB-KW"/>
</dbReference>
<dbReference type="InterPro" id="IPR004101">
    <property type="entry name" value="Mur_ligase_C"/>
</dbReference>
<comment type="subcellular location">
    <subcellularLocation>
        <location evidence="10 11">Cytoplasm</location>
    </subcellularLocation>
</comment>
<evidence type="ECO:0000256" key="9">
    <source>
        <dbReference type="ARBA" id="ARBA00023316"/>
    </source>
</evidence>
<feature type="domain" description="Mur ligase central" evidence="14">
    <location>
        <begin position="109"/>
        <end position="295"/>
    </location>
</feature>
<evidence type="ECO:0000256" key="4">
    <source>
        <dbReference type="ARBA" id="ARBA00022741"/>
    </source>
</evidence>